<evidence type="ECO:0000259" key="3">
    <source>
        <dbReference type="Pfam" id="PF00296"/>
    </source>
</evidence>
<dbReference type="AlphaFoldDB" id="A0A382JZY2"/>
<organism evidence="4">
    <name type="scientific">marine metagenome</name>
    <dbReference type="NCBI Taxonomy" id="408172"/>
    <lineage>
        <taxon>unclassified sequences</taxon>
        <taxon>metagenomes</taxon>
        <taxon>ecological metagenomes</taxon>
    </lineage>
</organism>
<evidence type="ECO:0000256" key="2">
    <source>
        <dbReference type="ARBA" id="ARBA00023033"/>
    </source>
</evidence>
<dbReference type="InterPro" id="IPR011251">
    <property type="entry name" value="Luciferase-like_dom"/>
</dbReference>
<dbReference type="PANTHER" id="PTHR30137:SF8">
    <property type="entry name" value="BLR5498 PROTEIN"/>
    <property type="match status" value="1"/>
</dbReference>
<dbReference type="EMBL" id="UINC01076644">
    <property type="protein sequence ID" value="SVC16001.1"/>
    <property type="molecule type" value="Genomic_DNA"/>
</dbReference>
<dbReference type="Gene3D" id="3.20.20.30">
    <property type="entry name" value="Luciferase-like domain"/>
    <property type="match status" value="1"/>
</dbReference>
<dbReference type="GO" id="GO:0005829">
    <property type="term" value="C:cytosol"/>
    <property type="evidence" value="ECO:0007669"/>
    <property type="project" value="TreeGrafter"/>
</dbReference>
<feature type="domain" description="Luciferase-like" evidence="3">
    <location>
        <begin position="1"/>
        <end position="274"/>
    </location>
</feature>
<name>A0A382JZY2_9ZZZZ</name>
<dbReference type="SUPFAM" id="SSF51679">
    <property type="entry name" value="Bacterial luciferase-like"/>
    <property type="match status" value="1"/>
</dbReference>
<gene>
    <name evidence="4" type="ORF">METZ01_LOCUS268855</name>
</gene>
<dbReference type="GO" id="GO:0016705">
    <property type="term" value="F:oxidoreductase activity, acting on paired donors, with incorporation or reduction of molecular oxygen"/>
    <property type="evidence" value="ECO:0007669"/>
    <property type="project" value="InterPro"/>
</dbReference>
<feature type="non-terminal residue" evidence="4">
    <location>
        <position position="279"/>
    </location>
</feature>
<accession>A0A382JZY2</accession>
<proteinExistence type="predicted"/>
<evidence type="ECO:0000256" key="1">
    <source>
        <dbReference type="ARBA" id="ARBA00023002"/>
    </source>
</evidence>
<keyword evidence="1" id="KW-0560">Oxidoreductase</keyword>
<sequence>MEFGILFTSHPDPETEKYPHHAIHQRVTNEIIEAEELGFDSIWIAEHHFSNRYGILPDPFSYLSYLAAKTTRIKLGAAVMVVPLHQPIRIVENAAFVDILSNGRFQLGLGSGYRPYEFEGLGIDFDSRRERQAEAIDLILKGFHEKRVNVDGEFFKYKMDEGYEIFPQPVQQPHPPFYMGAGTENSIKLAAQKGFGLMQGSLPSIEVLTNNIGWYKKHMADAPAPLNQNPCFGQFDVVRMVYVAPTDAQAKEDSEAAITYHMKTFLSGDTAGYLGDVTE</sequence>
<dbReference type="InterPro" id="IPR036661">
    <property type="entry name" value="Luciferase-like_sf"/>
</dbReference>
<keyword evidence="2" id="KW-0503">Monooxygenase</keyword>
<evidence type="ECO:0000313" key="4">
    <source>
        <dbReference type="EMBL" id="SVC16001.1"/>
    </source>
</evidence>
<dbReference type="PANTHER" id="PTHR30137">
    <property type="entry name" value="LUCIFERASE-LIKE MONOOXYGENASE"/>
    <property type="match status" value="1"/>
</dbReference>
<protein>
    <recommendedName>
        <fullName evidence="3">Luciferase-like domain-containing protein</fullName>
    </recommendedName>
</protein>
<dbReference type="Pfam" id="PF00296">
    <property type="entry name" value="Bac_luciferase"/>
    <property type="match status" value="1"/>
</dbReference>
<dbReference type="InterPro" id="IPR050766">
    <property type="entry name" value="Bact_Lucif_Oxidored"/>
</dbReference>
<dbReference type="GO" id="GO:0004497">
    <property type="term" value="F:monooxygenase activity"/>
    <property type="evidence" value="ECO:0007669"/>
    <property type="project" value="UniProtKB-KW"/>
</dbReference>
<reference evidence="4" key="1">
    <citation type="submission" date="2018-05" db="EMBL/GenBank/DDBJ databases">
        <authorList>
            <person name="Lanie J.A."/>
            <person name="Ng W.-L."/>
            <person name="Kazmierczak K.M."/>
            <person name="Andrzejewski T.M."/>
            <person name="Davidsen T.M."/>
            <person name="Wayne K.J."/>
            <person name="Tettelin H."/>
            <person name="Glass J.I."/>
            <person name="Rusch D."/>
            <person name="Podicherti R."/>
            <person name="Tsui H.-C.T."/>
            <person name="Winkler M.E."/>
        </authorList>
    </citation>
    <scope>NUCLEOTIDE SEQUENCE</scope>
</reference>